<evidence type="ECO:0000313" key="1">
    <source>
        <dbReference type="EMBL" id="EDP47390.1"/>
    </source>
</evidence>
<dbReference type="EMBL" id="DS499603">
    <property type="protein sequence ID" value="EDP47390.1"/>
    <property type="molecule type" value="Genomic_DNA"/>
</dbReference>
<evidence type="ECO:0000313" key="2">
    <source>
        <dbReference type="Proteomes" id="UP000001699"/>
    </source>
</evidence>
<organism evidence="1 2">
    <name type="scientific">Aspergillus fumigatus (strain CBS 144.89 / FGSC A1163 / CEA10)</name>
    <name type="common">Neosartorya fumigata</name>
    <dbReference type="NCBI Taxonomy" id="451804"/>
    <lineage>
        <taxon>Eukaryota</taxon>
        <taxon>Fungi</taxon>
        <taxon>Dikarya</taxon>
        <taxon>Ascomycota</taxon>
        <taxon>Pezizomycotina</taxon>
        <taxon>Eurotiomycetes</taxon>
        <taxon>Eurotiomycetidae</taxon>
        <taxon>Eurotiales</taxon>
        <taxon>Aspergillaceae</taxon>
        <taxon>Aspergillus</taxon>
        <taxon>Aspergillus subgen. Fumigati</taxon>
    </lineage>
</organism>
<accession>B0YEP6</accession>
<gene>
    <name evidence="1" type="ORF">AFUB_099920</name>
</gene>
<dbReference type="HOGENOM" id="CLU_2319890_0_0_1"/>
<dbReference type="VEuPathDB" id="FungiDB:AFUB_099920"/>
<dbReference type="Proteomes" id="UP000001699">
    <property type="component" value="Unassembled WGS sequence"/>
</dbReference>
<name>B0YEP6_ASPFC</name>
<dbReference type="AlphaFoldDB" id="B0YEP6"/>
<sequence>MRHSLQRMATVNGILALSAVSVTDDRTRLLRLKKTATYIKSLGMEGAGTRSRFYCRPAAYVKGWRHVAKGLAEMRRLEKATTNLKRGLSLERKTAEYDF</sequence>
<proteinExistence type="predicted"/>
<protein>
    <submittedName>
        <fullName evidence="1">Uncharacterized protein</fullName>
    </submittedName>
</protein>
<keyword evidence="2" id="KW-1185">Reference proteome</keyword>
<reference evidence="1 2" key="1">
    <citation type="journal article" date="2008" name="PLoS Genet.">
        <title>Genomic islands in the pathogenic filamentous fungus Aspergillus fumigatus.</title>
        <authorList>
            <person name="Fedorova N.D."/>
            <person name="Khaldi N."/>
            <person name="Joardar V.S."/>
            <person name="Maiti R."/>
            <person name="Amedeo P."/>
            <person name="Anderson M.J."/>
            <person name="Crabtree J."/>
            <person name="Silva J.C."/>
            <person name="Badger J.H."/>
            <person name="Albarraq A."/>
            <person name="Angiuoli S."/>
            <person name="Bussey H."/>
            <person name="Bowyer P."/>
            <person name="Cotty P.J."/>
            <person name="Dyer P.S."/>
            <person name="Egan A."/>
            <person name="Galens K."/>
            <person name="Fraser-Liggett C.M."/>
            <person name="Haas B.J."/>
            <person name="Inman J.M."/>
            <person name="Kent R."/>
            <person name="Lemieux S."/>
            <person name="Malavazi I."/>
            <person name="Orvis J."/>
            <person name="Roemer T."/>
            <person name="Ronning C.M."/>
            <person name="Sundaram J.P."/>
            <person name="Sutton G."/>
            <person name="Turner G."/>
            <person name="Venter J.C."/>
            <person name="White O.R."/>
            <person name="Whitty B.R."/>
            <person name="Youngman P."/>
            <person name="Wolfe K.H."/>
            <person name="Goldman G.H."/>
            <person name="Wortman J.R."/>
            <person name="Jiang B."/>
            <person name="Denning D.W."/>
            <person name="Nierman W.C."/>
        </authorList>
    </citation>
    <scope>NUCLEOTIDE SEQUENCE [LARGE SCALE GENOMIC DNA]</scope>
    <source>
        <strain evidence="2">CBS 144.89 / FGSC A1163 / CEA10</strain>
    </source>
</reference>